<dbReference type="Gene3D" id="1.10.150.60">
    <property type="entry name" value="ARID DNA-binding domain"/>
    <property type="match status" value="1"/>
</dbReference>
<dbReference type="PANTHER" id="PTHR13964:SF44">
    <property type="entry name" value="ARID DOMAIN-CONTAINING PROTEIN"/>
    <property type="match status" value="1"/>
</dbReference>
<gene>
    <name evidence="7" type="primary">LOC115461224</name>
</gene>
<reference evidence="7" key="1">
    <citation type="submission" date="2025-08" db="UniProtKB">
        <authorList>
            <consortium name="RefSeq"/>
        </authorList>
    </citation>
    <scope>IDENTIFICATION</scope>
</reference>
<evidence type="ECO:0000256" key="3">
    <source>
        <dbReference type="ARBA" id="ARBA00023242"/>
    </source>
</evidence>
<keyword evidence="3" id="KW-0539">Nucleus</keyword>
<proteinExistence type="predicted"/>
<dbReference type="RefSeq" id="XP_030046768.1">
    <property type="nucleotide sequence ID" value="XM_030190908.1"/>
</dbReference>
<feature type="compositionally biased region" description="Basic and acidic residues" evidence="4">
    <location>
        <begin position="130"/>
        <end position="145"/>
    </location>
</feature>
<dbReference type="Pfam" id="PF01388">
    <property type="entry name" value="ARID"/>
    <property type="match status" value="1"/>
</dbReference>
<keyword evidence="1" id="KW-0805">Transcription regulation</keyword>
<feature type="region of interest" description="Disordered" evidence="4">
    <location>
        <begin position="130"/>
        <end position="167"/>
    </location>
</feature>
<dbReference type="InterPro" id="IPR001606">
    <property type="entry name" value="ARID_dom"/>
</dbReference>
<keyword evidence="2" id="KW-0804">Transcription</keyword>
<dbReference type="Proteomes" id="UP000515156">
    <property type="component" value="Chromosome 2"/>
</dbReference>
<dbReference type="GO" id="GO:0005634">
    <property type="term" value="C:nucleus"/>
    <property type="evidence" value="ECO:0007669"/>
    <property type="project" value="TreeGrafter"/>
</dbReference>
<keyword evidence="6" id="KW-1185">Reference proteome</keyword>
<sequence length="381" mass="43389">MLCSTVGSGMVKDSDETLTTEKDFVQALYQFMKDRHTPIERIPKLGFKQIDLFLLYKAVHGLGGYDQVTLKQQWRKVYNEIGGNPCSTSAATCTRKHYERMILPYERQLKGEEDHPDLLSKTVKRCSRGLYKDQISEQHRQEGKKPRLGKNSKKNSPYMVSHEPVTRLVPSRDQRLWQQELQEVLSFSRLTPPLPAPLTVQANHLSSPQRTQCSLVNQQTRLNTGPLLPQESKQRQQQEQLVQLAKRKSIAEEEELPLNLCSKQQTSELLSKPDFKFDSSSSPKCTIPKFLNQVSPLYPTHLVKKVENQVISPGNGAQGSLLLPVTGNHTQHNAQFLMKLKGKDISEARRQISLNLNSSHHSKKIPYVKRSRHYSISGDNS</sequence>
<evidence type="ECO:0000313" key="7">
    <source>
        <dbReference type="RefSeq" id="XP_030046768.1"/>
    </source>
</evidence>
<dbReference type="CDD" id="cd16869">
    <property type="entry name" value="ARID_ARID5"/>
    <property type="match status" value="1"/>
</dbReference>
<evidence type="ECO:0000256" key="1">
    <source>
        <dbReference type="ARBA" id="ARBA00023015"/>
    </source>
</evidence>
<dbReference type="InterPro" id="IPR036431">
    <property type="entry name" value="ARID_dom_sf"/>
</dbReference>
<dbReference type="PROSITE" id="PS51011">
    <property type="entry name" value="ARID"/>
    <property type="match status" value="1"/>
</dbReference>
<protein>
    <submittedName>
        <fullName evidence="7">AT-rich interactive domain-containing protein 5A-like</fullName>
    </submittedName>
</protein>
<dbReference type="SUPFAM" id="SSF46774">
    <property type="entry name" value="ARID-like"/>
    <property type="match status" value="1"/>
</dbReference>
<dbReference type="InterPro" id="IPR051232">
    <property type="entry name" value="ARID/SWI1_ChromRemod"/>
</dbReference>
<accession>A0A6P7X2U3</accession>
<dbReference type="FunFam" id="1.10.150.60:FF:000015">
    <property type="entry name" value="AT-rich interactive domain-containing protein 5B"/>
    <property type="match status" value="1"/>
</dbReference>
<dbReference type="GO" id="GO:0006357">
    <property type="term" value="P:regulation of transcription by RNA polymerase II"/>
    <property type="evidence" value="ECO:0007669"/>
    <property type="project" value="TreeGrafter"/>
</dbReference>
<dbReference type="PANTHER" id="PTHR13964">
    <property type="entry name" value="RBP-RELATED"/>
    <property type="match status" value="1"/>
</dbReference>
<dbReference type="OrthoDB" id="1938591at2759"/>
<dbReference type="SMART" id="SM00501">
    <property type="entry name" value="BRIGHT"/>
    <property type="match status" value="1"/>
</dbReference>
<evidence type="ECO:0000259" key="5">
    <source>
        <dbReference type="PROSITE" id="PS51011"/>
    </source>
</evidence>
<evidence type="ECO:0000256" key="2">
    <source>
        <dbReference type="ARBA" id="ARBA00023163"/>
    </source>
</evidence>
<dbReference type="KEGG" id="muo:115461224"/>
<feature type="domain" description="ARID" evidence="5">
    <location>
        <begin position="18"/>
        <end position="110"/>
    </location>
</feature>
<evidence type="ECO:0000313" key="6">
    <source>
        <dbReference type="Proteomes" id="UP000515156"/>
    </source>
</evidence>
<name>A0A6P7X2U3_9AMPH</name>
<dbReference type="GO" id="GO:0000976">
    <property type="term" value="F:transcription cis-regulatory region binding"/>
    <property type="evidence" value="ECO:0007669"/>
    <property type="project" value="TreeGrafter"/>
</dbReference>
<organism evidence="6 7">
    <name type="scientific">Microcaecilia unicolor</name>
    <dbReference type="NCBI Taxonomy" id="1415580"/>
    <lineage>
        <taxon>Eukaryota</taxon>
        <taxon>Metazoa</taxon>
        <taxon>Chordata</taxon>
        <taxon>Craniata</taxon>
        <taxon>Vertebrata</taxon>
        <taxon>Euteleostomi</taxon>
        <taxon>Amphibia</taxon>
        <taxon>Gymnophiona</taxon>
        <taxon>Siphonopidae</taxon>
        <taxon>Microcaecilia</taxon>
    </lineage>
</organism>
<dbReference type="InParanoid" id="A0A6P7X2U3"/>
<evidence type="ECO:0000256" key="4">
    <source>
        <dbReference type="SAM" id="MobiDB-lite"/>
    </source>
</evidence>
<dbReference type="GeneID" id="115461224"/>
<dbReference type="AlphaFoldDB" id="A0A6P7X2U3"/>
<dbReference type="SMART" id="SM01014">
    <property type="entry name" value="ARID"/>
    <property type="match status" value="1"/>
</dbReference>